<accession>A0A8J4CW06</accession>
<feature type="region of interest" description="Disordered" evidence="1">
    <location>
        <begin position="2215"/>
        <end position="2244"/>
    </location>
</feature>
<evidence type="ECO:0000256" key="1">
    <source>
        <dbReference type="SAM" id="MobiDB-lite"/>
    </source>
</evidence>
<organism evidence="4 6">
    <name type="scientific">Volvox reticuliferus</name>
    <dbReference type="NCBI Taxonomy" id="1737510"/>
    <lineage>
        <taxon>Eukaryota</taxon>
        <taxon>Viridiplantae</taxon>
        <taxon>Chlorophyta</taxon>
        <taxon>core chlorophytes</taxon>
        <taxon>Chlorophyceae</taxon>
        <taxon>CS clade</taxon>
        <taxon>Chlamydomonadales</taxon>
        <taxon>Volvocaceae</taxon>
        <taxon>Volvox</taxon>
    </lineage>
</organism>
<feature type="region of interest" description="Disordered" evidence="1">
    <location>
        <begin position="828"/>
        <end position="857"/>
    </location>
</feature>
<evidence type="ECO:0000256" key="2">
    <source>
        <dbReference type="SAM" id="Phobius"/>
    </source>
</evidence>
<evidence type="ECO:0000259" key="3">
    <source>
        <dbReference type="PROSITE" id="PS50125"/>
    </source>
</evidence>
<dbReference type="PANTHER" id="PTHR43081:SF1">
    <property type="entry name" value="ADENYLATE CYCLASE, TERMINAL-DIFFERENTIATION SPECIFIC"/>
    <property type="match status" value="1"/>
</dbReference>
<proteinExistence type="predicted"/>
<feature type="region of interest" description="Disordered" evidence="1">
    <location>
        <begin position="591"/>
        <end position="631"/>
    </location>
</feature>
<reference evidence="4" key="1">
    <citation type="journal article" date="2021" name="Proc. Natl. Acad. Sci. U.S.A.">
        <title>Three genomes in the algal genus Volvox reveal the fate of a haploid sex-determining region after a transition to homothallism.</title>
        <authorList>
            <person name="Yamamoto K."/>
            <person name="Hamaji T."/>
            <person name="Kawai-Toyooka H."/>
            <person name="Matsuzaki R."/>
            <person name="Takahashi F."/>
            <person name="Nishimura Y."/>
            <person name="Kawachi M."/>
            <person name="Noguchi H."/>
            <person name="Minakuchi Y."/>
            <person name="Umen J.G."/>
            <person name="Toyoda A."/>
            <person name="Nozaki H."/>
        </authorList>
    </citation>
    <scope>NUCLEOTIDE SEQUENCE</scope>
    <source>
        <strain evidence="5">NIES-3785</strain>
        <strain evidence="4">NIES-3786</strain>
    </source>
</reference>
<keyword evidence="2" id="KW-0472">Membrane</keyword>
<feature type="transmembrane region" description="Helical" evidence="2">
    <location>
        <begin position="15"/>
        <end position="35"/>
    </location>
</feature>
<gene>
    <name evidence="4" type="ORF">Vretifemale_14759</name>
    <name evidence="5" type="ORF">Vretimale_11650</name>
</gene>
<dbReference type="GO" id="GO:0009190">
    <property type="term" value="P:cyclic nucleotide biosynthetic process"/>
    <property type="evidence" value="ECO:0007669"/>
    <property type="project" value="InterPro"/>
</dbReference>
<dbReference type="GO" id="GO:0035556">
    <property type="term" value="P:intracellular signal transduction"/>
    <property type="evidence" value="ECO:0007669"/>
    <property type="project" value="InterPro"/>
</dbReference>
<dbReference type="EMBL" id="BNCP01000036">
    <property type="protein sequence ID" value="GIL86420.1"/>
    <property type="molecule type" value="Genomic_DNA"/>
</dbReference>
<dbReference type="InterPro" id="IPR050697">
    <property type="entry name" value="Adenylyl/Guanylyl_Cyclase_3/4"/>
</dbReference>
<feature type="region of interest" description="Disordered" evidence="1">
    <location>
        <begin position="1182"/>
        <end position="1201"/>
    </location>
</feature>
<feature type="region of interest" description="Disordered" evidence="1">
    <location>
        <begin position="2091"/>
        <end position="2132"/>
    </location>
</feature>
<sequence length="2283" mass="236850">MSWRMLAGWQQRQWSVTYGAVSILYLAGILFISAADSQPPYQSKEIDGRRDQFRQPSVAVNEWFSLPFLKRRQLGQDVADVATPAELLGALRNPGIRVIRLTSSSISLNSSEWINMTQRIVLSRSVLLLGGGRYGYNESSVVVNSGGLYVILDFSGLVDRLQIVGPGNSTAVNDSLTTVVQSSLQLQGLWLRNHLPPTGYSPLILTSPSGGGSIRYVDCVLERDVGLQIYATAKQAALLPPGTGQQPQAVDVTAGPWCPPASQGTLIAAPGTSTPASIPLPFPRCLNTALTYSQFSVEVYLRCSPLGSNGDSTSCISTSSSSQRQQPAENSSSIPSPPTSMPISVIAPLLVVLTNCTYGVQHEVSPECVATFGADACIYQLQVQLFGPATAGPSETPAASGQGDKRGLSPTASAGVAVVVTLCFCLAVGLLVRFVRRLRDGHRTLTLAVRPPGATPLTTLLVTDIQNSTNLWEQLPTSIMNEAIRLHHRCLRGLLLKCNGYESATEGDSFILAFHGPMDAARFAILAQSALLELPWPQQLLAHEDGREVWAEPSRPKMVMGPAGRSGGGGHHAHSKSLGLGLTSLMLSQPSVSGPTIISPGSGGPDDTSDDGDVNPAAAMASATARGERQSSGGQASLLYSWLSAPHVGLLSRSMSRTFITPRISGMRHKASGVSVTDERPRSSPIPVATASSDTHPGPHVPRADASGSQEHQSVLAPAGLGLPKHTLAAGTASDILCVPVSDRLQQAGSCPLSVSAGQANSQHSNMTCRDLTLIRKGSWENILQAELGGDLRGAGRAGVHRERSFGLGTQLGAGRLTQVKVSQLEVDPAHSAGGSVDSGRETIGRGLSDQPQSNTGAGGDTLVISLLDSLTLRFVHRTNSGRNSAAAAPVGAGAGGVDGDGGGATADGSSVAFPGWGAVAGANAGAITSRANSFTLLASSDRKSVNTRNWNWANNPLALIPSANSGPGAVAEQCMSADAAGPVTPVNVANPQGFFARGLGLGSNMQFRHEIGASTGTIAPGHTVCNSPRALRQENLAEQQPALQLLEMDEEATAIASSTATGPYRPNFGSPMPLGEGLEEHADVSWVPTNQDEDDLPCSVVLVPQEAVAQSSPGASVPPPSTHHTMHRKGSFGSSTPLVTSRFGPRPGTPFGMVQAQFSDTLPPADVPTAASAAAGSAAANASESGLDGPRGSSVSGSANTGSGVDLQLRQLLSPSSVIVDGAVTPELLALLMGGGNATSTTGNDLVDTAAAAGRGRTRKHASELTTSAGTTKGWAAGSPSGNAGPALFPRHEAYHQTTQVSQLPCGISHAIGEEPVLRGLADARFQPCPIVNGCDARHPQVMGPGEELGLGDHRSRAHTFDFFHHNHQQPPESRLGPSKTSMGLLGSSASLQVGRVAANRPGLVRTRTQALEMIPLPAKVPEVRQTWRQLCALNWPLLATPPRLAGAGTGVGPGPGAAPPRKFSGSLDLSRAHSHNCAALQPHPEADGDKEHEDVVNHQNHHRHPHGNKTVKGAVLLFRGCRVRMGLHTGIPLTTDVTFNHTAGLMAYSGMPLKIAKAVGDSAAGGSVLLSNTTFNLLHPHLSDLPGHPEAHYCGDTQIELIIRSLYMLVARDQHPRLGYLAPLRNLRFLQTGNLDAPVGTVAICFMMLFGATKAVAELGQPAVNALQQFKSLVTRECCDCGGFVVEATDGLCLAAFMEPAAAAIWALRCQTNLCAHNWSPEVLASPYFREVREYQRIQRGRGQPGRRVTNVICRGPRIRTGISVGSVTAEVSSATARLSYRGKVMNRSARVASQATDNQLLLSEAAWQRIVATAGICALLSDGAPASLHGCADGQQGPGYGKGLAAVPGQCSPAARKIPLPECGPEVSLRSGVGYSQGLGSSFCSSELTTPCHSPLLSTSTAAGAHSFFPSSTEGTNQLLAAANQLLSETASEGDSEDVEQLVSSAMAVGKMLPSLPQGYVLTGRSAGRFTLKGVSEPQELFEVRMDLLVKSATTGLAPAPAPAATTGLEPGSREATMGAEAGPRAAMAVASLQESRMRSFTQHPQWKSLTAGSQGPQFQSFSFGGHSSTSSGAVGMGKRYLPVGAPVGSNPQQYSGTLGEINHPPLMKSADTSPLGTQEPGPGTPAAADVPRVAAIRGPVEGLAAALGAPSKAQSSLAFCLDSQAELTRCPKRVEPKPAGAAAAAFGDLTGACPSPLTYSPTCSVGLKPSAEKLPQQQKGGSELRRVPERGAGGGGAVNGPGAKVLAGDALLEVLASAVLGENSSGIGGLEQANEHDHV</sequence>
<name>A0A8J4CW06_9CHLO</name>
<feature type="region of interest" description="Disordered" evidence="1">
    <location>
        <begin position="1483"/>
        <end position="1510"/>
    </location>
</feature>
<feature type="region of interest" description="Disordered" evidence="1">
    <location>
        <begin position="314"/>
        <end position="339"/>
    </location>
</feature>
<dbReference type="PROSITE" id="PS50125">
    <property type="entry name" value="GUANYLATE_CYCLASE_2"/>
    <property type="match status" value="1"/>
</dbReference>
<evidence type="ECO:0000313" key="6">
    <source>
        <dbReference type="Proteomes" id="UP000747110"/>
    </source>
</evidence>
<feature type="domain" description="Guanylate cyclase" evidence="3">
    <location>
        <begin position="459"/>
        <end position="519"/>
    </location>
</feature>
<comment type="caution">
    <text evidence="4">The sequence shown here is derived from an EMBL/GenBank/DDBJ whole genome shotgun (WGS) entry which is preliminary data.</text>
</comment>
<dbReference type="InterPro" id="IPR029787">
    <property type="entry name" value="Nucleotide_cyclase"/>
</dbReference>
<feature type="region of interest" description="Disordered" evidence="1">
    <location>
        <begin position="668"/>
        <end position="713"/>
    </location>
</feature>
<feature type="region of interest" description="Disordered" evidence="1">
    <location>
        <begin position="1254"/>
        <end position="1281"/>
    </location>
</feature>
<evidence type="ECO:0000313" key="4">
    <source>
        <dbReference type="EMBL" id="GIL86420.1"/>
    </source>
</evidence>
<keyword evidence="2" id="KW-0812">Transmembrane</keyword>
<dbReference type="Proteomes" id="UP000747110">
    <property type="component" value="Unassembled WGS sequence"/>
</dbReference>
<dbReference type="Gene3D" id="3.30.70.1230">
    <property type="entry name" value="Nucleotide cyclase"/>
    <property type="match status" value="3"/>
</dbReference>
<dbReference type="Proteomes" id="UP000722791">
    <property type="component" value="Unassembled WGS sequence"/>
</dbReference>
<feature type="region of interest" description="Disordered" evidence="1">
    <location>
        <begin position="1108"/>
        <end position="1171"/>
    </location>
</feature>
<dbReference type="EMBL" id="BNCQ01000024">
    <property type="protein sequence ID" value="GIM07560.1"/>
    <property type="molecule type" value="Genomic_DNA"/>
</dbReference>
<feature type="compositionally biased region" description="Basic residues" evidence="1">
    <location>
        <begin position="1501"/>
        <end position="1510"/>
    </location>
</feature>
<evidence type="ECO:0000313" key="5">
    <source>
        <dbReference type="EMBL" id="GIM07560.1"/>
    </source>
</evidence>
<feature type="compositionally biased region" description="Low complexity" evidence="1">
    <location>
        <begin position="591"/>
        <end position="600"/>
    </location>
</feature>
<keyword evidence="6" id="KW-1185">Reference proteome</keyword>
<dbReference type="OrthoDB" id="539472at2759"/>
<dbReference type="PANTHER" id="PTHR43081">
    <property type="entry name" value="ADENYLATE CYCLASE, TERMINAL-DIFFERENTIATION SPECIFIC-RELATED"/>
    <property type="match status" value="1"/>
</dbReference>
<dbReference type="SUPFAM" id="SSF55073">
    <property type="entry name" value="Nucleotide cyclase"/>
    <property type="match status" value="2"/>
</dbReference>
<keyword evidence="2" id="KW-1133">Transmembrane helix</keyword>
<protein>
    <recommendedName>
        <fullName evidence="3">Guanylate cyclase domain-containing protein</fullName>
    </recommendedName>
</protein>
<feature type="compositionally biased region" description="Basic and acidic residues" evidence="1">
    <location>
        <begin position="1486"/>
        <end position="1498"/>
    </location>
</feature>
<feature type="region of interest" description="Disordered" evidence="1">
    <location>
        <begin position="1448"/>
        <end position="1470"/>
    </location>
</feature>
<dbReference type="InterPro" id="IPR001054">
    <property type="entry name" value="A/G_cyclase"/>
</dbReference>